<comment type="caution">
    <text evidence="2">The sequence shown here is derived from an EMBL/GenBank/DDBJ whole genome shotgun (WGS) entry which is preliminary data.</text>
</comment>
<dbReference type="Pfam" id="PF19379">
    <property type="entry name" value="DUF5954"/>
    <property type="match status" value="1"/>
</dbReference>
<feature type="region of interest" description="Disordered" evidence="1">
    <location>
        <begin position="139"/>
        <end position="161"/>
    </location>
</feature>
<dbReference type="RefSeq" id="WP_235057888.1">
    <property type="nucleotide sequence ID" value="NZ_JAKFHA010000044.1"/>
</dbReference>
<evidence type="ECO:0000313" key="2">
    <source>
        <dbReference type="EMBL" id="MCF2533115.1"/>
    </source>
</evidence>
<sequence>MGGDVGGEEEPVLPPWVTLVRRPEHPVEAAVEADARDAAQRYGHYVIRGPLFGLAVQTPDDGPGWRILQSITSGDAQSVRDSLLSVLWFRAKDEADDVAQRRELLAAVGRLETEKVDALTAVGVRYRVVRADEFVRLDAGRPEAPRPTDPEPAEADWGTQRHGPPLDEGFVIDPALPVTPMEAAERFAMGDLHYAAQRYPPDVRADSAEALHTHPGVVLLPPAFGILQRTEDGWAPVTGPQSTPQEARKQLHFLLDWLWPRMPALGGAHPDDYAPAAAALRKEPRSHSYELLGRQFLVTRIGRVVRIGDAGPEGPRPSDIDATDPMESPHPPMSDDGTVHYD</sequence>
<evidence type="ECO:0000256" key="1">
    <source>
        <dbReference type="SAM" id="MobiDB-lite"/>
    </source>
</evidence>
<reference evidence="2" key="1">
    <citation type="submission" date="2022-01" db="EMBL/GenBank/DDBJ databases">
        <title>Genome-Based Taxonomic Classification of the Phylum Actinobacteria.</title>
        <authorList>
            <person name="Gao Y."/>
        </authorList>
    </citation>
    <scope>NUCLEOTIDE SEQUENCE</scope>
    <source>
        <strain evidence="2">KLBMP 8922</strain>
    </source>
</reference>
<dbReference type="EMBL" id="JAKFHA010000044">
    <property type="protein sequence ID" value="MCF2533115.1"/>
    <property type="molecule type" value="Genomic_DNA"/>
</dbReference>
<keyword evidence="3" id="KW-1185">Reference proteome</keyword>
<evidence type="ECO:0000313" key="3">
    <source>
        <dbReference type="Proteomes" id="UP001165378"/>
    </source>
</evidence>
<organism evidence="2 3">
    <name type="scientific">Yinghuangia soli</name>
    <dbReference type="NCBI Taxonomy" id="2908204"/>
    <lineage>
        <taxon>Bacteria</taxon>
        <taxon>Bacillati</taxon>
        <taxon>Actinomycetota</taxon>
        <taxon>Actinomycetes</taxon>
        <taxon>Kitasatosporales</taxon>
        <taxon>Streptomycetaceae</taxon>
        <taxon>Yinghuangia</taxon>
    </lineage>
</organism>
<accession>A0AA41U4N3</accession>
<proteinExistence type="predicted"/>
<name>A0AA41U4N3_9ACTN</name>
<gene>
    <name evidence="2" type="ORF">LZ495_38685</name>
</gene>
<dbReference type="Proteomes" id="UP001165378">
    <property type="component" value="Unassembled WGS sequence"/>
</dbReference>
<dbReference type="AlphaFoldDB" id="A0AA41U4N3"/>
<dbReference type="InterPro" id="IPR045998">
    <property type="entry name" value="DUF5954"/>
</dbReference>
<feature type="region of interest" description="Disordered" evidence="1">
    <location>
        <begin position="307"/>
        <end position="342"/>
    </location>
</feature>
<feature type="compositionally biased region" description="Basic and acidic residues" evidence="1">
    <location>
        <begin position="139"/>
        <end position="149"/>
    </location>
</feature>
<protein>
    <submittedName>
        <fullName evidence="2">DUF5954 family protein</fullName>
    </submittedName>
</protein>